<dbReference type="Pfam" id="PF00628">
    <property type="entry name" value="PHD"/>
    <property type="match status" value="1"/>
</dbReference>
<dbReference type="RefSeq" id="XP_033583945.1">
    <property type="nucleotide sequence ID" value="XM_033728782.1"/>
</dbReference>
<accession>A0A6A6Z7A0</accession>
<dbReference type="GeneID" id="54469675"/>
<dbReference type="InterPro" id="IPR011011">
    <property type="entry name" value="Znf_FYVE_PHD"/>
</dbReference>
<evidence type="ECO:0000256" key="2">
    <source>
        <dbReference type="ARBA" id="ARBA00022723"/>
    </source>
</evidence>
<dbReference type="EMBL" id="MU003692">
    <property type="protein sequence ID" value="KAF2816981.1"/>
    <property type="molecule type" value="Genomic_DNA"/>
</dbReference>
<evidence type="ECO:0000256" key="5">
    <source>
        <dbReference type="ARBA" id="ARBA00023242"/>
    </source>
</evidence>
<proteinExistence type="predicted"/>
<dbReference type="InterPro" id="IPR013083">
    <property type="entry name" value="Znf_RING/FYVE/PHD"/>
</dbReference>
<dbReference type="InterPro" id="IPR019786">
    <property type="entry name" value="Zinc_finger_PHD-type_CS"/>
</dbReference>
<evidence type="ECO:0000313" key="9">
    <source>
        <dbReference type="EMBL" id="KAF2816981.1"/>
    </source>
</evidence>
<protein>
    <recommendedName>
        <fullName evidence="8">PHD-type domain-containing protein</fullName>
    </recommendedName>
</protein>
<dbReference type="Proteomes" id="UP000504636">
    <property type="component" value="Unplaced"/>
</dbReference>
<evidence type="ECO:0000256" key="3">
    <source>
        <dbReference type="ARBA" id="ARBA00022771"/>
    </source>
</evidence>
<dbReference type="AlphaFoldDB" id="A0A6A6Z7A0"/>
<sequence length="796" mass="86750">MSNISALLNPEPAPQKPSPSSHPPSRVASMDSYTPTTTTFEAADALTALATGANNPLYAGAQDSHPPVPYPDARRRSSISSLIAPVEPSPPIEHAQVYSPTLDQYHHSSRSPDEQRWPSITSRTSSTNVLAPIHSLSSILNEQVKAEPEQASPSFGHDVSQIVPPRSSEASEERVVDGTQYREPGFVRDNPTTAQIREPSFGIQDSPHPISTAVPLTSDLHDTQPSPLPAIKPEPNGTPREGTPHSLVLERRGSVTDASVDTETLKAIEAVKQSELGLRAKSRDTVTPTRDTLKPVAAPSKKRPAPKSATTKKGMASKKPAPKKRKLDAETSSAGGTPSVRRSETPSSRTSKAAPLSKSQARITSQAGTPVGSSPAPDRSSQAPVSEVEDSEGTNEDDDAIFCICRKPDNHRWMIACDGGCEDWFHGSCVNMRQDDENLIDKYICPNCETTGKYTTWKPMCRRDGCRQPARLTKGAVSKYCSDECGVLFFKNAVGRQSKRKSETGTTGRRTKRKTHKDADGEAHMDDDEEEPSPRGGVLRTRDLKALAQSSEDIESFRKLGSGVLSPPATASPTKASFSDSPKLLNGVNHADTNRTMSAPSILLNRAETEHLSALSVEKIGLQSRLSLLKDREKFVSLTREHAVRYAEREGLKPKEVCGYDRRLAWSETEFAGWRASKIGKASLKHNTLEPADDDVAAESGAEEESVAEKEAGDDVDNSALCTKKRCARHANWQKINLQDARLEEVEVFESIKRVEQEEKEVRERAMLRARADAAAKKIDAVHGRRAEGWVERVGA</sequence>
<dbReference type="InterPro" id="IPR001965">
    <property type="entry name" value="Znf_PHD"/>
</dbReference>
<reference evidence="9 11" key="1">
    <citation type="journal article" date="2020" name="Stud. Mycol.">
        <title>101 Dothideomycetes genomes: a test case for predicting lifestyles and emergence of pathogens.</title>
        <authorList>
            <person name="Haridas S."/>
            <person name="Albert R."/>
            <person name="Binder M."/>
            <person name="Bloem J."/>
            <person name="Labutti K."/>
            <person name="Salamov A."/>
            <person name="Andreopoulos B."/>
            <person name="Baker S."/>
            <person name="Barry K."/>
            <person name="Bills G."/>
            <person name="Bluhm B."/>
            <person name="Cannon C."/>
            <person name="Castanera R."/>
            <person name="Culley D."/>
            <person name="Daum C."/>
            <person name="Ezra D."/>
            <person name="Gonzalez J."/>
            <person name="Henrissat B."/>
            <person name="Kuo A."/>
            <person name="Liang C."/>
            <person name="Lipzen A."/>
            <person name="Lutzoni F."/>
            <person name="Magnuson J."/>
            <person name="Mondo S."/>
            <person name="Nolan M."/>
            <person name="Ohm R."/>
            <person name="Pangilinan J."/>
            <person name="Park H.-J."/>
            <person name="Ramirez L."/>
            <person name="Alfaro M."/>
            <person name="Sun H."/>
            <person name="Tritt A."/>
            <person name="Yoshinaga Y."/>
            <person name="Zwiers L.-H."/>
            <person name="Turgeon B."/>
            <person name="Goodwin S."/>
            <person name="Spatafora J."/>
            <person name="Crous P."/>
            <person name="Grigoriev I."/>
        </authorList>
    </citation>
    <scope>NUCLEOTIDE SEQUENCE</scope>
    <source>
        <strain evidence="9 11">CBS 304.34</strain>
    </source>
</reference>
<feature type="region of interest" description="Disordered" evidence="7">
    <location>
        <begin position="55"/>
        <end position="94"/>
    </location>
</feature>
<keyword evidence="3 6" id="KW-0863">Zinc-finger</keyword>
<dbReference type="SMART" id="SM00249">
    <property type="entry name" value="PHD"/>
    <property type="match status" value="1"/>
</dbReference>
<dbReference type="InterPro" id="IPR019787">
    <property type="entry name" value="Znf_PHD-finger"/>
</dbReference>
<feature type="region of interest" description="Disordered" evidence="7">
    <location>
        <begin position="498"/>
        <end position="542"/>
    </location>
</feature>
<evidence type="ECO:0000313" key="11">
    <source>
        <dbReference type="RefSeq" id="XP_033583945.1"/>
    </source>
</evidence>
<reference evidence="11" key="3">
    <citation type="submission" date="2025-04" db="UniProtKB">
        <authorList>
            <consortium name="RefSeq"/>
        </authorList>
    </citation>
    <scope>IDENTIFICATION</scope>
    <source>
        <strain evidence="11">CBS 304.34</strain>
    </source>
</reference>
<evidence type="ECO:0000256" key="7">
    <source>
        <dbReference type="SAM" id="MobiDB-lite"/>
    </source>
</evidence>
<evidence type="ECO:0000259" key="8">
    <source>
        <dbReference type="PROSITE" id="PS50016"/>
    </source>
</evidence>
<dbReference type="GO" id="GO:0045893">
    <property type="term" value="P:positive regulation of DNA-templated transcription"/>
    <property type="evidence" value="ECO:0007669"/>
    <property type="project" value="TreeGrafter"/>
</dbReference>
<feature type="domain" description="PHD-type" evidence="8">
    <location>
        <begin position="400"/>
        <end position="451"/>
    </location>
</feature>
<keyword evidence="4" id="KW-0862">Zinc</keyword>
<gene>
    <name evidence="9 11" type="ORF">BDZ99DRAFT_6298</name>
</gene>
<keyword evidence="5" id="KW-0539">Nucleus</keyword>
<feature type="region of interest" description="Disordered" evidence="7">
    <location>
        <begin position="1"/>
        <end position="36"/>
    </location>
</feature>
<comment type="subcellular location">
    <subcellularLocation>
        <location evidence="1">Nucleus</location>
    </subcellularLocation>
</comment>
<feature type="compositionally biased region" description="Polar residues" evidence="7">
    <location>
        <begin position="569"/>
        <end position="580"/>
    </location>
</feature>
<evidence type="ECO:0000313" key="10">
    <source>
        <dbReference type="Proteomes" id="UP000504636"/>
    </source>
</evidence>
<name>A0A6A6Z7A0_9PEZI</name>
<dbReference type="SUPFAM" id="SSF57903">
    <property type="entry name" value="FYVE/PHD zinc finger"/>
    <property type="match status" value="1"/>
</dbReference>
<feature type="compositionally biased region" description="Polar residues" evidence="7">
    <location>
        <begin position="345"/>
        <end position="372"/>
    </location>
</feature>
<keyword evidence="10" id="KW-1185">Reference proteome</keyword>
<evidence type="ECO:0000256" key="4">
    <source>
        <dbReference type="ARBA" id="ARBA00022833"/>
    </source>
</evidence>
<evidence type="ECO:0000256" key="1">
    <source>
        <dbReference type="ARBA" id="ARBA00004123"/>
    </source>
</evidence>
<dbReference type="PANTHER" id="PTHR46174">
    <property type="entry name" value="CXXC-TYPE ZINC FINGER PROTEIN 1"/>
    <property type="match status" value="1"/>
</dbReference>
<dbReference type="PROSITE" id="PS01359">
    <property type="entry name" value="ZF_PHD_1"/>
    <property type="match status" value="1"/>
</dbReference>
<feature type="region of interest" description="Disordered" evidence="7">
    <location>
        <begin position="690"/>
        <end position="715"/>
    </location>
</feature>
<feature type="region of interest" description="Disordered" evidence="7">
    <location>
        <begin position="561"/>
        <end position="592"/>
    </location>
</feature>
<dbReference type="OrthoDB" id="436852at2759"/>
<dbReference type="PROSITE" id="PS50016">
    <property type="entry name" value="ZF_PHD_2"/>
    <property type="match status" value="1"/>
</dbReference>
<dbReference type="GO" id="GO:0048188">
    <property type="term" value="C:Set1C/COMPASS complex"/>
    <property type="evidence" value="ECO:0007669"/>
    <property type="project" value="InterPro"/>
</dbReference>
<dbReference type="Gene3D" id="3.30.40.10">
    <property type="entry name" value="Zinc/RING finger domain, C3HC4 (zinc finger)"/>
    <property type="match status" value="1"/>
</dbReference>
<organism evidence="9">
    <name type="scientific">Mytilinidion resinicola</name>
    <dbReference type="NCBI Taxonomy" id="574789"/>
    <lineage>
        <taxon>Eukaryota</taxon>
        <taxon>Fungi</taxon>
        <taxon>Dikarya</taxon>
        <taxon>Ascomycota</taxon>
        <taxon>Pezizomycotina</taxon>
        <taxon>Dothideomycetes</taxon>
        <taxon>Pleosporomycetidae</taxon>
        <taxon>Mytilinidiales</taxon>
        <taxon>Mytilinidiaceae</taxon>
        <taxon>Mytilinidion</taxon>
    </lineage>
</organism>
<dbReference type="InterPro" id="IPR037869">
    <property type="entry name" value="Spp1/CFP1"/>
</dbReference>
<dbReference type="GO" id="GO:0008270">
    <property type="term" value="F:zinc ion binding"/>
    <property type="evidence" value="ECO:0007669"/>
    <property type="project" value="UniProtKB-KW"/>
</dbReference>
<dbReference type="PANTHER" id="PTHR46174:SF1">
    <property type="entry name" value="CXXC-TYPE ZINC FINGER PROTEIN 1"/>
    <property type="match status" value="1"/>
</dbReference>
<feature type="compositionally biased region" description="Pro residues" evidence="7">
    <location>
        <begin position="11"/>
        <end position="22"/>
    </location>
</feature>
<feature type="region of interest" description="Disordered" evidence="7">
    <location>
        <begin position="144"/>
        <end position="257"/>
    </location>
</feature>
<feature type="compositionally biased region" description="Acidic residues" evidence="7">
    <location>
        <begin position="691"/>
        <end position="706"/>
    </location>
</feature>
<keyword evidence="2" id="KW-0479">Metal-binding</keyword>
<feature type="region of interest" description="Disordered" evidence="7">
    <location>
        <begin position="270"/>
        <end position="395"/>
    </location>
</feature>
<evidence type="ECO:0000256" key="6">
    <source>
        <dbReference type="PROSITE-ProRule" id="PRU00146"/>
    </source>
</evidence>
<reference evidence="11" key="2">
    <citation type="submission" date="2020-04" db="EMBL/GenBank/DDBJ databases">
        <authorList>
            <consortium name="NCBI Genome Project"/>
        </authorList>
    </citation>
    <scope>NUCLEOTIDE SEQUENCE</scope>
    <source>
        <strain evidence="11">CBS 304.34</strain>
    </source>
</reference>